<reference evidence="2" key="1">
    <citation type="submission" date="2019-08" db="EMBL/GenBank/DDBJ databases">
        <authorList>
            <person name="Kucharzyk K."/>
            <person name="Murdoch R.W."/>
            <person name="Higgins S."/>
            <person name="Loffler F."/>
        </authorList>
    </citation>
    <scope>NUCLEOTIDE SEQUENCE</scope>
</reference>
<evidence type="ECO:0000256" key="1">
    <source>
        <dbReference type="SAM" id="Phobius"/>
    </source>
</evidence>
<feature type="transmembrane region" description="Helical" evidence="1">
    <location>
        <begin position="34"/>
        <end position="56"/>
    </location>
</feature>
<dbReference type="Pfam" id="PF13687">
    <property type="entry name" value="DUF4153"/>
    <property type="match status" value="1"/>
</dbReference>
<keyword evidence="1" id="KW-0812">Transmembrane</keyword>
<feature type="transmembrane region" description="Helical" evidence="1">
    <location>
        <begin position="68"/>
        <end position="87"/>
    </location>
</feature>
<keyword evidence="1" id="KW-0472">Membrane</keyword>
<protein>
    <submittedName>
        <fullName evidence="2">Uncharacterized protein</fullName>
    </submittedName>
</protein>
<organism evidence="2">
    <name type="scientific">bioreactor metagenome</name>
    <dbReference type="NCBI Taxonomy" id="1076179"/>
    <lineage>
        <taxon>unclassified sequences</taxon>
        <taxon>metagenomes</taxon>
        <taxon>ecological metagenomes</taxon>
    </lineage>
</organism>
<evidence type="ECO:0000313" key="2">
    <source>
        <dbReference type="EMBL" id="MPM02428.1"/>
    </source>
</evidence>
<dbReference type="EMBL" id="VSSQ01000868">
    <property type="protein sequence ID" value="MPM02428.1"/>
    <property type="molecule type" value="Genomic_DNA"/>
</dbReference>
<keyword evidence="1" id="KW-1133">Transmembrane helix</keyword>
<accession>A0A644WFZ6</accession>
<comment type="caution">
    <text evidence="2">The sequence shown here is derived from an EMBL/GenBank/DDBJ whole genome shotgun (WGS) entry which is preliminary data.</text>
</comment>
<feature type="transmembrane region" description="Helical" evidence="1">
    <location>
        <begin position="6"/>
        <end position="22"/>
    </location>
</feature>
<dbReference type="InterPro" id="IPR025291">
    <property type="entry name" value="DUF4153"/>
</dbReference>
<proteinExistence type="predicted"/>
<gene>
    <name evidence="2" type="ORF">SDC9_48677</name>
</gene>
<name>A0A644WFZ6_9ZZZZ</name>
<sequence>MLKWLIRIWIGQNFFMLLSVIVRNVRYIHYYNLASLRIGVFIFLSIAAFALIVLMIKINKGRNMFWLYKKVFIFSAIILTLTSALNWNRIIARYNISHRESAYFHYDYMVMLPQTIDIMMENRDVFCIPYSSSRYHIYTEKDFSKTNPEKYSEVIDRRIESIQQELQEKDWREWNYPDFRILKYLEDN</sequence>
<dbReference type="AlphaFoldDB" id="A0A644WFZ6"/>